<name>A0A2S7K1K3_9PROT</name>
<dbReference type="RefSeq" id="WP_104831595.1">
    <property type="nucleotide sequence ID" value="NZ_PJCH01000015.1"/>
</dbReference>
<evidence type="ECO:0000256" key="2">
    <source>
        <dbReference type="ARBA" id="ARBA00023125"/>
    </source>
</evidence>
<dbReference type="InterPro" id="IPR036390">
    <property type="entry name" value="WH_DNA-bd_sf"/>
</dbReference>
<evidence type="ECO:0000256" key="1">
    <source>
        <dbReference type="ARBA" id="ARBA00023015"/>
    </source>
</evidence>
<dbReference type="GO" id="GO:0003677">
    <property type="term" value="F:DNA binding"/>
    <property type="evidence" value="ECO:0007669"/>
    <property type="project" value="UniProtKB-KW"/>
</dbReference>
<dbReference type="Pfam" id="PF07729">
    <property type="entry name" value="FCD"/>
    <property type="match status" value="1"/>
</dbReference>
<dbReference type="CDD" id="cd07377">
    <property type="entry name" value="WHTH_GntR"/>
    <property type="match status" value="1"/>
</dbReference>
<dbReference type="PROSITE" id="PS50949">
    <property type="entry name" value="HTH_GNTR"/>
    <property type="match status" value="1"/>
</dbReference>
<dbReference type="EMBL" id="PJCH01000015">
    <property type="protein sequence ID" value="PQA86383.1"/>
    <property type="molecule type" value="Genomic_DNA"/>
</dbReference>
<dbReference type="Gene3D" id="1.10.10.10">
    <property type="entry name" value="Winged helix-like DNA-binding domain superfamily/Winged helix DNA-binding domain"/>
    <property type="match status" value="1"/>
</dbReference>
<dbReference type="InterPro" id="IPR008920">
    <property type="entry name" value="TF_FadR/GntR_C"/>
</dbReference>
<dbReference type="SUPFAM" id="SSF48008">
    <property type="entry name" value="GntR ligand-binding domain-like"/>
    <property type="match status" value="1"/>
</dbReference>
<accession>A0A2S7K1K3</accession>
<dbReference type="GO" id="GO:0003700">
    <property type="term" value="F:DNA-binding transcription factor activity"/>
    <property type="evidence" value="ECO:0007669"/>
    <property type="project" value="InterPro"/>
</dbReference>
<dbReference type="InterPro" id="IPR011711">
    <property type="entry name" value="GntR_C"/>
</dbReference>
<protein>
    <recommendedName>
        <fullName evidence="4">HTH gntR-type domain-containing protein</fullName>
    </recommendedName>
</protein>
<organism evidence="5 6">
    <name type="scientific">Hyphococcus luteus</name>
    <dbReference type="NCBI Taxonomy" id="2058213"/>
    <lineage>
        <taxon>Bacteria</taxon>
        <taxon>Pseudomonadati</taxon>
        <taxon>Pseudomonadota</taxon>
        <taxon>Alphaproteobacteria</taxon>
        <taxon>Parvularculales</taxon>
        <taxon>Parvularculaceae</taxon>
        <taxon>Hyphococcus</taxon>
    </lineage>
</organism>
<evidence type="ECO:0000259" key="4">
    <source>
        <dbReference type="PROSITE" id="PS50949"/>
    </source>
</evidence>
<evidence type="ECO:0000256" key="3">
    <source>
        <dbReference type="ARBA" id="ARBA00023163"/>
    </source>
</evidence>
<dbReference type="PANTHER" id="PTHR43537:SF24">
    <property type="entry name" value="GLUCONATE OPERON TRANSCRIPTIONAL REPRESSOR"/>
    <property type="match status" value="1"/>
</dbReference>
<evidence type="ECO:0000313" key="6">
    <source>
        <dbReference type="Proteomes" id="UP000239504"/>
    </source>
</evidence>
<proteinExistence type="predicted"/>
<dbReference type="PANTHER" id="PTHR43537">
    <property type="entry name" value="TRANSCRIPTIONAL REGULATOR, GNTR FAMILY"/>
    <property type="match status" value="1"/>
</dbReference>
<comment type="caution">
    <text evidence="5">The sequence shown here is derived from an EMBL/GenBank/DDBJ whole genome shotgun (WGS) entry which is preliminary data.</text>
</comment>
<dbReference type="PRINTS" id="PR00035">
    <property type="entry name" value="HTHGNTR"/>
</dbReference>
<evidence type="ECO:0000313" key="5">
    <source>
        <dbReference type="EMBL" id="PQA86383.1"/>
    </source>
</evidence>
<gene>
    <name evidence="5" type="ORF">CW354_18810</name>
</gene>
<dbReference type="SUPFAM" id="SSF46785">
    <property type="entry name" value="Winged helix' DNA-binding domain"/>
    <property type="match status" value="1"/>
</dbReference>
<keyword evidence="1" id="KW-0805">Transcription regulation</keyword>
<dbReference type="OrthoDB" id="9812645at2"/>
<keyword evidence="3" id="KW-0804">Transcription</keyword>
<dbReference type="AlphaFoldDB" id="A0A2S7K1K3"/>
<dbReference type="Pfam" id="PF00392">
    <property type="entry name" value="GntR"/>
    <property type="match status" value="1"/>
</dbReference>
<dbReference type="InterPro" id="IPR036388">
    <property type="entry name" value="WH-like_DNA-bd_sf"/>
</dbReference>
<feature type="domain" description="HTH gntR-type" evidence="4">
    <location>
        <begin position="8"/>
        <end position="75"/>
    </location>
</feature>
<dbReference type="SMART" id="SM00895">
    <property type="entry name" value="FCD"/>
    <property type="match status" value="1"/>
</dbReference>
<dbReference type="SMART" id="SM00345">
    <property type="entry name" value="HTH_GNTR"/>
    <property type="match status" value="1"/>
</dbReference>
<dbReference type="Gene3D" id="1.20.120.530">
    <property type="entry name" value="GntR ligand-binding domain-like"/>
    <property type="match status" value="1"/>
</dbReference>
<dbReference type="InterPro" id="IPR000524">
    <property type="entry name" value="Tscrpt_reg_HTH_GntR"/>
</dbReference>
<dbReference type="Proteomes" id="UP000239504">
    <property type="component" value="Unassembled WGS sequence"/>
</dbReference>
<sequence length="217" mass="23613">MAAPKTKRVSSDDLVAEIIRLIERKVFQPGDRLREQDLANRFGVSRGPIRETLRALEAKGLVHIEPMRGACVTRLTDEDALETVEISAVLFGLAARKAVGCSAGAIEKMRQRHEVLAGMAELETTSKAFFQQTLRIGLEVMNAANSPRLSSLVTDIRIGTPNLYGHLGFTTKPLRETAIKKWGEMIAAIEAGDSAAAERLAREVHADSLNAALEIIG</sequence>
<keyword evidence="6" id="KW-1185">Reference proteome</keyword>
<reference evidence="5 6" key="1">
    <citation type="submission" date="2017-12" db="EMBL/GenBank/DDBJ databases">
        <authorList>
            <person name="Hurst M.R.H."/>
        </authorList>
    </citation>
    <scope>NUCLEOTIDE SEQUENCE [LARGE SCALE GENOMIC DNA]</scope>
    <source>
        <strain evidence="5 6">SY-3-19</strain>
    </source>
</reference>
<keyword evidence="2" id="KW-0238">DNA-binding</keyword>